<evidence type="ECO:0000313" key="17">
    <source>
        <dbReference type="EMBL" id="OWA51387.1"/>
    </source>
</evidence>
<dbReference type="Gene3D" id="1.20.120.350">
    <property type="entry name" value="Voltage-gated potassium channels. Chain C"/>
    <property type="match status" value="1"/>
</dbReference>
<evidence type="ECO:0000256" key="8">
    <source>
        <dbReference type="ARBA" id="ARBA00022989"/>
    </source>
</evidence>
<evidence type="ECO:0000256" key="11">
    <source>
        <dbReference type="ARBA" id="ARBA00023303"/>
    </source>
</evidence>
<keyword evidence="8 14" id="KW-1133">Transmembrane helix</keyword>
<dbReference type="FunFam" id="1.10.287.70:FF:000016">
    <property type="entry name" value="Putative potassium voltage-gated channel subfamily KQT member 2"/>
    <property type="match status" value="1"/>
</dbReference>
<comment type="subcellular location">
    <subcellularLocation>
        <location evidence="1">Cell membrane</location>
        <topology evidence="1">Multi-pass membrane protein</topology>
    </subcellularLocation>
</comment>
<accession>A0A9X6NC71</accession>
<evidence type="ECO:0000259" key="15">
    <source>
        <dbReference type="Pfam" id="PF00520"/>
    </source>
</evidence>
<dbReference type="PRINTS" id="PR01459">
    <property type="entry name" value="KCNQCHANNEL"/>
</dbReference>
<feature type="region of interest" description="Disordered" evidence="13">
    <location>
        <begin position="692"/>
        <end position="745"/>
    </location>
</feature>
<evidence type="ECO:0000259" key="16">
    <source>
        <dbReference type="Pfam" id="PF03520"/>
    </source>
</evidence>
<dbReference type="SUPFAM" id="SSF81324">
    <property type="entry name" value="Voltage-gated potassium channels"/>
    <property type="match status" value="1"/>
</dbReference>
<evidence type="ECO:0000256" key="14">
    <source>
        <dbReference type="SAM" id="Phobius"/>
    </source>
</evidence>
<dbReference type="FunFam" id="1.20.120.350:FF:000017">
    <property type="entry name" value="potassium voltage-gated channel subfamily KQT member 1"/>
    <property type="match status" value="1"/>
</dbReference>
<dbReference type="Pfam" id="PF00520">
    <property type="entry name" value="Ion_trans"/>
    <property type="match status" value="1"/>
</dbReference>
<feature type="compositionally biased region" description="Polar residues" evidence="13">
    <location>
        <begin position="717"/>
        <end position="727"/>
    </location>
</feature>
<dbReference type="InterPro" id="IPR005821">
    <property type="entry name" value="Ion_trans_dom"/>
</dbReference>
<feature type="region of interest" description="Disordered" evidence="13">
    <location>
        <begin position="462"/>
        <end position="502"/>
    </location>
</feature>
<dbReference type="EMBL" id="MTYJ01000225">
    <property type="protein sequence ID" value="OWA51387.1"/>
    <property type="molecule type" value="Genomic_DNA"/>
</dbReference>
<evidence type="ECO:0000256" key="10">
    <source>
        <dbReference type="ARBA" id="ARBA00023136"/>
    </source>
</evidence>
<feature type="transmembrane region" description="Helical" evidence="14">
    <location>
        <begin position="223"/>
        <end position="242"/>
    </location>
</feature>
<keyword evidence="7" id="KW-0630">Potassium</keyword>
<dbReference type="Gene3D" id="1.10.287.70">
    <property type="match status" value="1"/>
</dbReference>
<dbReference type="PRINTS" id="PR00169">
    <property type="entry name" value="KCHANNEL"/>
</dbReference>
<evidence type="ECO:0000256" key="7">
    <source>
        <dbReference type="ARBA" id="ARBA00022958"/>
    </source>
</evidence>
<dbReference type="InterPro" id="IPR027359">
    <property type="entry name" value="Volt_channel_dom_sf"/>
</dbReference>
<dbReference type="Pfam" id="PF03520">
    <property type="entry name" value="KCNQ_channel"/>
    <property type="match status" value="1"/>
</dbReference>
<dbReference type="GO" id="GO:0008076">
    <property type="term" value="C:voltage-gated potassium channel complex"/>
    <property type="evidence" value="ECO:0007669"/>
    <property type="project" value="TreeGrafter"/>
</dbReference>
<comment type="caution">
    <text evidence="17">The sequence shown here is derived from an EMBL/GenBank/DDBJ whole genome shotgun (WGS) entry which is preliminary data.</text>
</comment>
<evidence type="ECO:0000313" key="18">
    <source>
        <dbReference type="Proteomes" id="UP000192578"/>
    </source>
</evidence>
<dbReference type="PANTHER" id="PTHR47735">
    <property type="entry name" value="POTASSIUM VOLTAGE-GATED CHANNEL SUBFAMILY KQT MEMBER 4"/>
    <property type="match status" value="1"/>
</dbReference>
<evidence type="ECO:0000256" key="6">
    <source>
        <dbReference type="ARBA" id="ARBA00022882"/>
    </source>
</evidence>
<evidence type="ECO:0000256" key="9">
    <source>
        <dbReference type="ARBA" id="ARBA00023065"/>
    </source>
</evidence>
<dbReference type="GO" id="GO:0005249">
    <property type="term" value="F:voltage-gated potassium channel activity"/>
    <property type="evidence" value="ECO:0007669"/>
    <property type="project" value="InterPro"/>
</dbReference>
<gene>
    <name evidence="17" type="ORF">BV898_15872</name>
</gene>
<keyword evidence="6" id="KW-0851">Voltage-gated channel</keyword>
<dbReference type="InterPro" id="IPR003937">
    <property type="entry name" value="K_chnl_volt-dep_KCNQ"/>
</dbReference>
<feature type="transmembrane region" description="Helical" evidence="14">
    <location>
        <begin position="149"/>
        <end position="171"/>
    </location>
</feature>
<dbReference type="PANTHER" id="PTHR47735:SF9">
    <property type="entry name" value="POTASSIUM VOLTAGE-GATED CHANNEL SUBFAMILY KQT MEMBER 4-LIKE ISOFORM X1"/>
    <property type="match status" value="1"/>
</dbReference>
<keyword evidence="2" id="KW-0813">Transport</keyword>
<evidence type="ECO:0000256" key="4">
    <source>
        <dbReference type="ARBA" id="ARBA00022538"/>
    </source>
</evidence>
<dbReference type="AlphaFoldDB" id="A0A9X6NC71"/>
<keyword evidence="3" id="KW-1003">Cell membrane</keyword>
<evidence type="ECO:0000256" key="1">
    <source>
        <dbReference type="ARBA" id="ARBA00004651"/>
    </source>
</evidence>
<evidence type="ECO:0000256" key="5">
    <source>
        <dbReference type="ARBA" id="ARBA00022692"/>
    </source>
</evidence>
<feature type="domain" description="Potassium channel voltage dependent KCNQ C-terminal" evidence="16">
    <location>
        <begin position="558"/>
        <end position="676"/>
    </location>
</feature>
<feature type="transmembrane region" description="Helical" evidence="14">
    <location>
        <begin position="317"/>
        <end position="336"/>
    </location>
</feature>
<dbReference type="Gene3D" id="6.10.140.1910">
    <property type="match status" value="2"/>
</dbReference>
<dbReference type="Proteomes" id="UP000192578">
    <property type="component" value="Unassembled WGS sequence"/>
</dbReference>
<protein>
    <submittedName>
        <fullName evidence="17">Potassium voltage-gated channel subfamily KQT member 5</fullName>
    </submittedName>
</protein>
<sequence length="857" mass="94792">MSSHNPVVSAVFMGPASSSTMASSHLAEQYPLPMYNNTYTGGAVQVSAAAGAGEVGATVPDVPAHTVLLCDHDNGTDGSTSKAEHHPPISISGNNAASQAATRHRQPRLSLHGKTVNSTVRHPRRDARYRKVQAKIYNFLERPRGVRAISYHMLVFALVFGCFCLTVLSTVPDFEDSTQQPLFWMELIVVVWFTVEFLLRMWSVGCRSRYQGFQGRMQFFKRPFTIIDTIVIVASIVVLGIGSHGQVFAASALRGLRFFQILRMVRMDRRGGTWKLLGSVVWAHRQELLTTFYIGFLGLIFSSFLIYLVEKDTNDRFLTFADALWWGVITLATVGYGDSVPATWKGKLIAGVCAMMGISFFALPASILGSGFALKVQQQQRQKHLIRRRNPAALLIQCIWRCYAADERSCSVATWEPHLRGLKQQHSVANLASHVPSKFHASSTSFVSRFSTIKRPKHLPNHVFATSGGSSSHGPHFHLNKRESSAGASLPHVKSSSASDLLKRDNSARKTFSAPIDLSLPNHRPPDGNAQPHLLLQHRRMALTQPEDIRRAMEDEEDTVSIDSPPPELSDKQRTAIRAIRKMKYFVAKRKFREALKPYDVKDVIEQYSAGHVDLLARVKNLQQRCDQLLGKQNSKTLDAYDSKVCLAARVVKIERQVDDIEGKVDTILEILMQQRNHRILDLGGSNAINLHNPISRSRSDTESGAPPPRKLRPILMNSQQQQSPASDTAFLSIPDENGGGRPQTGLARKTVKLQVTRGHSSLGLVNTVEEELKPHGGGMHDQTAHSETPFLSHNDDRPTDSLPSPYTELSGLFLSDSGSPSARSESVIRVGCEDAGPTFIDAEHSSSENNAEVQFV</sequence>
<evidence type="ECO:0000256" key="12">
    <source>
        <dbReference type="ARBA" id="ARBA00034430"/>
    </source>
</evidence>
<dbReference type="OrthoDB" id="8879391at2759"/>
<feature type="domain" description="Ion transport" evidence="15">
    <location>
        <begin position="151"/>
        <end position="379"/>
    </location>
</feature>
<feature type="transmembrane region" description="Helical" evidence="14">
    <location>
        <begin position="183"/>
        <end position="202"/>
    </location>
</feature>
<evidence type="ECO:0000256" key="2">
    <source>
        <dbReference type="ARBA" id="ARBA00022448"/>
    </source>
</evidence>
<feature type="transmembrane region" description="Helical" evidence="14">
    <location>
        <begin position="348"/>
        <end position="374"/>
    </location>
</feature>
<keyword evidence="9" id="KW-0406">Ion transport</keyword>
<reference evidence="18" key="1">
    <citation type="submission" date="2017-01" db="EMBL/GenBank/DDBJ databases">
        <title>Comparative genomics of anhydrobiosis in the tardigrade Hypsibius dujardini.</title>
        <authorList>
            <person name="Yoshida Y."/>
            <person name="Koutsovoulos G."/>
            <person name="Laetsch D."/>
            <person name="Stevens L."/>
            <person name="Kumar S."/>
            <person name="Horikawa D."/>
            <person name="Ishino K."/>
            <person name="Komine S."/>
            <person name="Tomita M."/>
            <person name="Blaxter M."/>
            <person name="Arakawa K."/>
        </authorList>
    </citation>
    <scope>NUCLEOTIDE SEQUENCE [LARGE SCALE GENOMIC DNA]</scope>
    <source>
        <strain evidence="18">Z151</strain>
    </source>
</reference>
<comment type="catalytic activity">
    <reaction evidence="12">
        <text>K(+)(in) = K(+)(out)</text>
        <dbReference type="Rhea" id="RHEA:29463"/>
        <dbReference type="ChEBI" id="CHEBI:29103"/>
    </reaction>
</comment>
<feature type="region of interest" description="Disordered" evidence="13">
    <location>
        <begin position="775"/>
        <end position="806"/>
    </location>
</feature>
<proteinExistence type="predicted"/>
<keyword evidence="10 14" id="KW-0472">Membrane</keyword>
<evidence type="ECO:0000256" key="3">
    <source>
        <dbReference type="ARBA" id="ARBA00022475"/>
    </source>
</evidence>
<feature type="transmembrane region" description="Helical" evidence="14">
    <location>
        <begin position="292"/>
        <end position="310"/>
    </location>
</feature>
<evidence type="ECO:0000256" key="13">
    <source>
        <dbReference type="SAM" id="MobiDB-lite"/>
    </source>
</evidence>
<organism evidence="17 18">
    <name type="scientific">Hypsibius exemplaris</name>
    <name type="common">Freshwater tardigrade</name>
    <dbReference type="NCBI Taxonomy" id="2072580"/>
    <lineage>
        <taxon>Eukaryota</taxon>
        <taxon>Metazoa</taxon>
        <taxon>Ecdysozoa</taxon>
        <taxon>Tardigrada</taxon>
        <taxon>Eutardigrada</taxon>
        <taxon>Parachela</taxon>
        <taxon>Hypsibioidea</taxon>
        <taxon>Hypsibiidae</taxon>
        <taxon>Hypsibius</taxon>
    </lineage>
</organism>
<keyword evidence="11" id="KW-0407">Ion channel</keyword>
<keyword evidence="18" id="KW-1185">Reference proteome</keyword>
<name>A0A9X6NC71_HYPEX</name>
<keyword evidence="5 14" id="KW-0812">Transmembrane</keyword>
<dbReference type="InterPro" id="IPR013821">
    <property type="entry name" value="K_chnl_volt-dep_KCNQ_C"/>
</dbReference>
<keyword evidence="4" id="KW-0633">Potassium transport</keyword>